<protein>
    <submittedName>
        <fullName evidence="2">Uncharacterized protein</fullName>
    </submittedName>
</protein>
<evidence type="ECO:0000313" key="2">
    <source>
        <dbReference type="EMBL" id="CAB4241227.1"/>
    </source>
</evidence>
<organism evidence="2">
    <name type="scientific">uncultured Caudovirales phage</name>
    <dbReference type="NCBI Taxonomy" id="2100421"/>
    <lineage>
        <taxon>Viruses</taxon>
        <taxon>Duplodnaviria</taxon>
        <taxon>Heunggongvirae</taxon>
        <taxon>Uroviricota</taxon>
        <taxon>Caudoviricetes</taxon>
        <taxon>Peduoviridae</taxon>
        <taxon>Maltschvirus</taxon>
        <taxon>Maltschvirus maltsch</taxon>
    </lineage>
</organism>
<evidence type="ECO:0000313" key="3">
    <source>
        <dbReference type="EMBL" id="CAB5078976.1"/>
    </source>
</evidence>
<proteinExistence type="predicted"/>
<evidence type="ECO:0000313" key="1">
    <source>
        <dbReference type="EMBL" id="CAB4120999.1"/>
    </source>
</evidence>
<dbReference type="EMBL" id="LR798189">
    <property type="protein sequence ID" value="CAB5078976.1"/>
    <property type="molecule type" value="Genomic_DNA"/>
</dbReference>
<accession>A0A6J5TBF4</accession>
<reference evidence="2" key="1">
    <citation type="submission" date="2020-05" db="EMBL/GenBank/DDBJ databases">
        <authorList>
            <person name="Chiriac C."/>
            <person name="Salcher M."/>
            <person name="Ghai R."/>
            <person name="Kavagutti S V."/>
        </authorList>
    </citation>
    <scope>NUCLEOTIDE SEQUENCE</scope>
</reference>
<dbReference type="EMBL" id="LR796136">
    <property type="protein sequence ID" value="CAB4120999.1"/>
    <property type="molecule type" value="Genomic_DNA"/>
</dbReference>
<dbReference type="EMBL" id="LR797822">
    <property type="protein sequence ID" value="CAB4241227.1"/>
    <property type="molecule type" value="Genomic_DNA"/>
</dbReference>
<sequence>MDMKIDKLLEHATGLGPAESSRQKQIAMASLLVADGHTITPEAIKKWGERGSVPSRWLGRIAFGATKRGTQFNLPDYY</sequence>
<name>A0A6J5TBF4_9CAUD</name>
<gene>
    <name evidence="3" type="ORF">UFOVP145_17</name>
    <name evidence="1" type="ORF">UFOVP4_57</name>
    <name evidence="2" type="ORF">UFOVP64_3</name>
</gene>